<name>A0A3B0R926_9ZZZZ</name>
<accession>A0A3B0R926</accession>
<sequence length="224" mass="25736">MTALSLLLLVGLFSIAGGIMAFYFLKNPDILFADHTRQNPVKTPVHVRFEDGKFEIPDYLLVKVSRNALRSVKKINLVIPLNWLPDQAPVAFTRKSDMSEWLLASISKRTSFLSNRDRLNDIFRYYIAAPAATHSSGLLRYRFKPESPYGSIELFTDDLQDPGFLIRCELQSSVHGTRLCSRQMPISSRLTMLYKFPRSQINQWQQVHKTIQNLLATIYKRQGV</sequence>
<evidence type="ECO:0000313" key="1">
    <source>
        <dbReference type="EMBL" id="VAV88601.1"/>
    </source>
</evidence>
<dbReference type="AlphaFoldDB" id="A0A3B0R926"/>
<organism evidence="1">
    <name type="scientific">hydrothermal vent metagenome</name>
    <dbReference type="NCBI Taxonomy" id="652676"/>
    <lineage>
        <taxon>unclassified sequences</taxon>
        <taxon>metagenomes</taxon>
        <taxon>ecological metagenomes</taxon>
    </lineage>
</organism>
<reference evidence="1" key="1">
    <citation type="submission" date="2018-06" db="EMBL/GenBank/DDBJ databases">
        <authorList>
            <person name="Zhirakovskaya E."/>
        </authorList>
    </citation>
    <scope>NUCLEOTIDE SEQUENCE</scope>
</reference>
<protein>
    <submittedName>
        <fullName evidence="1">Uncharacterized protein</fullName>
    </submittedName>
</protein>
<dbReference type="EMBL" id="UOEC01000048">
    <property type="protein sequence ID" value="VAV88601.1"/>
    <property type="molecule type" value="Genomic_DNA"/>
</dbReference>
<gene>
    <name evidence="1" type="ORF">MNBD_ALPHA08-2173</name>
</gene>
<proteinExistence type="predicted"/>